<organism evidence="2 3">
    <name type="scientific">Liparis tanakae</name>
    <name type="common">Tanaka's snailfish</name>
    <dbReference type="NCBI Taxonomy" id="230148"/>
    <lineage>
        <taxon>Eukaryota</taxon>
        <taxon>Metazoa</taxon>
        <taxon>Chordata</taxon>
        <taxon>Craniata</taxon>
        <taxon>Vertebrata</taxon>
        <taxon>Euteleostomi</taxon>
        <taxon>Actinopterygii</taxon>
        <taxon>Neopterygii</taxon>
        <taxon>Teleostei</taxon>
        <taxon>Neoteleostei</taxon>
        <taxon>Acanthomorphata</taxon>
        <taxon>Eupercaria</taxon>
        <taxon>Perciformes</taxon>
        <taxon>Cottioidei</taxon>
        <taxon>Cottales</taxon>
        <taxon>Liparidae</taxon>
        <taxon>Liparis</taxon>
    </lineage>
</organism>
<name>A0A4Z2FWC9_9TELE</name>
<gene>
    <name evidence="2" type="ORF">EYF80_044252</name>
</gene>
<evidence type="ECO:0000313" key="2">
    <source>
        <dbReference type="EMBL" id="TNN45556.1"/>
    </source>
</evidence>
<feature type="compositionally biased region" description="Basic and acidic residues" evidence="1">
    <location>
        <begin position="106"/>
        <end position="125"/>
    </location>
</feature>
<dbReference type="Proteomes" id="UP000314294">
    <property type="component" value="Unassembled WGS sequence"/>
</dbReference>
<feature type="region of interest" description="Disordered" evidence="1">
    <location>
        <begin position="67"/>
        <end position="125"/>
    </location>
</feature>
<dbReference type="EMBL" id="SRLO01000840">
    <property type="protein sequence ID" value="TNN45556.1"/>
    <property type="molecule type" value="Genomic_DNA"/>
</dbReference>
<reference evidence="2 3" key="1">
    <citation type="submission" date="2019-03" db="EMBL/GenBank/DDBJ databases">
        <title>First draft genome of Liparis tanakae, snailfish: a comprehensive survey of snailfish specific genes.</title>
        <authorList>
            <person name="Kim W."/>
            <person name="Song I."/>
            <person name="Jeong J.-H."/>
            <person name="Kim D."/>
            <person name="Kim S."/>
            <person name="Ryu S."/>
            <person name="Song J.Y."/>
            <person name="Lee S.K."/>
        </authorList>
    </citation>
    <scope>NUCLEOTIDE SEQUENCE [LARGE SCALE GENOMIC DNA]</scope>
    <source>
        <tissue evidence="2">Muscle</tissue>
    </source>
</reference>
<feature type="region of interest" description="Disordered" evidence="1">
    <location>
        <begin position="1"/>
        <end position="50"/>
    </location>
</feature>
<keyword evidence="3" id="KW-1185">Reference proteome</keyword>
<dbReference type="AlphaFoldDB" id="A0A4Z2FWC9"/>
<evidence type="ECO:0000313" key="3">
    <source>
        <dbReference type="Proteomes" id="UP000314294"/>
    </source>
</evidence>
<accession>A0A4Z2FWC9</accession>
<proteinExistence type="predicted"/>
<protein>
    <submittedName>
        <fullName evidence="2">Uncharacterized protein</fullName>
    </submittedName>
</protein>
<comment type="caution">
    <text evidence="2">The sequence shown here is derived from an EMBL/GenBank/DDBJ whole genome shotgun (WGS) entry which is preliminary data.</text>
</comment>
<sequence length="125" mass="13807">MATRGRAATTQSPAHDVTRMEAMSVEERASSSAGQPPAAATCSSARRHSSWRKLAVSITRNRINMWEGMGGNVGRPQQEQLQQEQREGYEEEQDLMMLHGPNEAGQGHKEEEDAHTDDGAHHLET</sequence>
<feature type="compositionally biased region" description="Low complexity" evidence="1">
    <location>
        <begin position="30"/>
        <end position="40"/>
    </location>
</feature>
<evidence type="ECO:0000256" key="1">
    <source>
        <dbReference type="SAM" id="MobiDB-lite"/>
    </source>
</evidence>